<protein>
    <recommendedName>
        <fullName evidence="7">Peptidyl-prolyl cis-trans isomerase</fullName>
        <ecNumber evidence="7">5.2.1.8</ecNumber>
    </recommendedName>
</protein>
<dbReference type="OrthoDB" id="9814548at2"/>
<feature type="signal peptide" evidence="8">
    <location>
        <begin position="1"/>
        <end position="20"/>
    </location>
</feature>
<reference evidence="10 11" key="1">
    <citation type="submission" date="2017-10" db="EMBL/GenBank/DDBJ databases">
        <title>Paenichitinophaga pekingensis gen. nov., sp. nov., isolated from activated sludge.</title>
        <authorList>
            <person name="Jin D."/>
            <person name="Kong X."/>
            <person name="Deng Y."/>
            <person name="Bai Z."/>
        </authorList>
    </citation>
    <scope>NUCLEOTIDE SEQUENCE [LARGE SCALE GENOMIC DNA]</scope>
    <source>
        <strain evidence="10 11">13</strain>
    </source>
</reference>
<dbReference type="AlphaFoldDB" id="A0A291QUW1"/>
<name>A0A291QUW1_9BACT</name>
<evidence type="ECO:0000313" key="10">
    <source>
        <dbReference type="EMBL" id="ATL47672.1"/>
    </source>
</evidence>
<dbReference type="Proteomes" id="UP000220133">
    <property type="component" value="Chromosome"/>
</dbReference>
<evidence type="ECO:0000256" key="7">
    <source>
        <dbReference type="RuleBase" id="RU003915"/>
    </source>
</evidence>
<accession>A0A291QUW1</accession>
<dbReference type="InterPro" id="IPR000774">
    <property type="entry name" value="PPIase_FKBP_N"/>
</dbReference>
<dbReference type="InterPro" id="IPR001179">
    <property type="entry name" value="PPIase_FKBP_dom"/>
</dbReference>
<dbReference type="FunFam" id="3.10.50.40:FF:000045">
    <property type="entry name" value="Peptidyl-prolyl cis-trans isomerase"/>
    <property type="match status" value="1"/>
</dbReference>
<dbReference type="InterPro" id="IPR046357">
    <property type="entry name" value="PPIase_dom_sf"/>
</dbReference>
<keyword evidence="5 6" id="KW-0413">Isomerase</keyword>
<evidence type="ECO:0000256" key="1">
    <source>
        <dbReference type="ARBA" id="ARBA00000971"/>
    </source>
</evidence>
<dbReference type="EMBL" id="CP023777">
    <property type="protein sequence ID" value="ATL47672.1"/>
    <property type="molecule type" value="Genomic_DNA"/>
</dbReference>
<dbReference type="EC" id="5.2.1.8" evidence="7"/>
<evidence type="ECO:0000256" key="8">
    <source>
        <dbReference type="SAM" id="SignalP"/>
    </source>
</evidence>
<evidence type="ECO:0000259" key="9">
    <source>
        <dbReference type="PROSITE" id="PS50059"/>
    </source>
</evidence>
<feature type="domain" description="PPIase FKBP-type" evidence="9">
    <location>
        <begin position="149"/>
        <end position="235"/>
    </location>
</feature>
<comment type="similarity">
    <text evidence="2 7">Belongs to the FKBP-type PPIase family.</text>
</comment>
<proteinExistence type="inferred from homology"/>
<dbReference type="InterPro" id="IPR036944">
    <property type="entry name" value="PPIase_FKBP_N_sf"/>
</dbReference>
<evidence type="ECO:0000256" key="6">
    <source>
        <dbReference type="PROSITE-ProRule" id="PRU00277"/>
    </source>
</evidence>
<dbReference type="GO" id="GO:0003755">
    <property type="term" value="F:peptidyl-prolyl cis-trans isomerase activity"/>
    <property type="evidence" value="ECO:0007669"/>
    <property type="project" value="UniProtKB-UniRule"/>
</dbReference>
<dbReference type="GO" id="GO:0006457">
    <property type="term" value="P:protein folding"/>
    <property type="evidence" value="ECO:0007669"/>
    <property type="project" value="InterPro"/>
</dbReference>
<keyword evidence="4 6" id="KW-0697">Rotamase</keyword>
<dbReference type="PROSITE" id="PS50059">
    <property type="entry name" value="FKBP_PPIASE"/>
    <property type="match status" value="1"/>
</dbReference>
<dbReference type="KEGG" id="cbae:COR50_11120"/>
<evidence type="ECO:0000313" key="11">
    <source>
        <dbReference type="Proteomes" id="UP000220133"/>
    </source>
</evidence>
<dbReference type="RefSeq" id="WP_098194049.1">
    <property type="nucleotide sequence ID" value="NZ_CP023777.1"/>
</dbReference>
<dbReference type="PANTHER" id="PTHR43811:SF19">
    <property type="entry name" value="39 KDA FK506-BINDING NUCLEAR PROTEIN"/>
    <property type="match status" value="1"/>
</dbReference>
<evidence type="ECO:0000256" key="3">
    <source>
        <dbReference type="ARBA" id="ARBA00022729"/>
    </source>
</evidence>
<comment type="catalytic activity">
    <reaction evidence="1 6 7">
        <text>[protein]-peptidylproline (omega=180) = [protein]-peptidylproline (omega=0)</text>
        <dbReference type="Rhea" id="RHEA:16237"/>
        <dbReference type="Rhea" id="RHEA-COMP:10747"/>
        <dbReference type="Rhea" id="RHEA-COMP:10748"/>
        <dbReference type="ChEBI" id="CHEBI:83833"/>
        <dbReference type="ChEBI" id="CHEBI:83834"/>
        <dbReference type="EC" id="5.2.1.8"/>
    </reaction>
</comment>
<feature type="chain" id="PRO_5012132198" description="Peptidyl-prolyl cis-trans isomerase" evidence="8">
    <location>
        <begin position="21"/>
        <end position="236"/>
    </location>
</feature>
<evidence type="ECO:0000256" key="4">
    <source>
        <dbReference type="ARBA" id="ARBA00023110"/>
    </source>
</evidence>
<gene>
    <name evidence="10" type="ORF">COR50_11120</name>
</gene>
<keyword evidence="3 8" id="KW-0732">Signal</keyword>
<dbReference type="Pfam" id="PF01346">
    <property type="entry name" value="FKBP_N"/>
    <property type="match status" value="1"/>
</dbReference>
<dbReference type="PANTHER" id="PTHR43811">
    <property type="entry name" value="FKBP-TYPE PEPTIDYL-PROLYL CIS-TRANS ISOMERASE FKPA"/>
    <property type="match status" value="1"/>
</dbReference>
<organism evidence="10 11">
    <name type="scientific">Chitinophaga caeni</name>
    <dbReference type="NCBI Taxonomy" id="2029983"/>
    <lineage>
        <taxon>Bacteria</taxon>
        <taxon>Pseudomonadati</taxon>
        <taxon>Bacteroidota</taxon>
        <taxon>Chitinophagia</taxon>
        <taxon>Chitinophagales</taxon>
        <taxon>Chitinophagaceae</taxon>
        <taxon>Chitinophaga</taxon>
    </lineage>
</organism>
<dbReference type="Gene3D" id="1.10.287.460">
    <property type="entry name" value="Peptidyl-prolyl cis-trans isomerase, FKBP-type, N-terminal domain"/>
    <property type="match status" value="1"/>
</dbReference>
<sequence>MIRKCLLMGLVALISLPVVAQRKKKSRKRASKEPELVLNSAVDSASYAIGLDIAKNLKANDMDSLNFDLVIHALKAGWSGDSVLLTQEQCEMSISDYLQKMKAEKLAKAKAAGEKFLAENKTKPGVITTASGLQYQVLKEGTGPKPTLNSRVKTHYTGMLLDGTKFDSSVDRGEPITFPVTGVIKGWTEALQLMPVGSKWRLFIPSDLAYGDRGAGGKIKPGDALIFEVELLEIVQ</sequence>
<keyword evidence="11" id="KW-1185">Reference proteome</keyword>
<evidence type="ECO:0000256" key="5">
    <source>
        <dbReference type="ARBA" id="ARBA00023235"/>
    </source>
</evidence>
<dbReference type="Gene3D" id="3.10.50.40">
    <property type="match status" value="1"/>
</dbReference>
<dbReference type="SUPFAM" id="SSF54534">
    <property type="entry name" value="FKBP-like"/>
    <property type="match status" value="1"/>
</dbReference>
<dbReference type="Pfam" id="PF00254">
    <property type="entry name" value="FKBP_C"/>
    <property type="match status" value="1"/>
</dbReference>
<evidence type="ECO:0000256" key="2">
    <source>
        <dbReference type="ARBA" id="ARBA00006577"/>
    </source>
</evidence>